<dbReference type="InterPro" id="IPR006060">
    <property type="entry name" value="Maltose/Cyclodextrin-bd"/>
</dbReference>
<feature type="signal peptide" evidence="5">
    <location>
        <begin position="1"/>
        <end position="21"/>
    </location>
</feature>
<evidence type="ECO:0000256" key="2">
    <source>
        <dbReference type="ARBA" id="ARBA00022448"/>
    </source>
</evidence>
<dbReference type="GO" id="GO:0042597">
    <property type="term" value="C:periplasmic space"/>
    <property type="evidence" value="ECO:0007669"/>
    <property type="project" value="UniProtKB-SubCell"/>
</dbReference>
<comment type="subcellular location">
    <subcellularLocation>
        <location evidence="5">Periplasm</location>
    </subcellularLocation>
</comment>
<evidence type="ECO:0000256" key="5">
    <source>
        <dbReference type="RuleBase" id="RU365005"/>
    </source>
</evidence>
<sequence>MSALKNLFTLALCLVSAFACAFEKDSLIVWIGADKGSKGVAEAGAAFTAATGMKVKVETPDDLTVQFDRLAPTAQGPDIVIWAHERFGPWINDGFLEPVTPSQKMRDSVAPFTWRALTVGDDIYGFPIAIEAVSLIYNKALVKTPPRTLQDVIALDRDLRKQGKKAIEWDYKNTYFSWPFIAGAGGYSFGKSDGVYNLADVGFDNRGSVDAVQAIKQLLDQGVLEKTADYGSMMNGFKKGEVAMIINGPWSWREIRDAGVNFGVDYIPGLTAEHPGRPFVGVLAAGINSAGRNKEAAQRFLEDYLLTYEGLKKVNTDKPLGAVANIQLMKELSSDPLIRHTFVSAEKGELMPDVPEMKRFWGLFTYKLPAMLKGEAAISATLNDMADRLRKLDELKGWGRRHYLSDKKS</sequence>
<dbReference type="Pfam" id="PF01547">
    <property type="entry name" value="SBP_bac_1"/>
    <property type="match status" value="1"/>
</dbReference>
<dbReference type="GO" id="GO:0055052">
    <property type="term" value="C:ATP-binding cassette (ABC) transporter complex, substrate-binding subunit-containing"/>
    <property type="evidence" value="ECO:0007669"/>
    <property type="project" value="TreeGrafter"/>
</dbReference>
<proteinExistence type="inferred from homology"/>
<dbReference type="HOGENOM" id="CLU_031285_17_0_6"/>
<dbReference type="SUPFAM" id="SSF53850">
    <property type="entry name" value="Periplasmic binding protein-like II"/>
    <property type="match status" value="1"/>
</dbReference>
<dbReference type="InterPro" id="IPR006059">
    <property type="entry name" value="SBP"/>
</dbReference>
<feature type="chain" id="PRO_5013429213" description="Maltodextrin-binding protein" evidence="5">
    <location>
        <begin position="22"/>
        <end position="409"/>
    </location>
</feature>
<keyword evidence="5" id="KW-0574">Periplasm</keyword>
<dbReference type="PRINTS" id="PR00181">
    <property type="entry name" value="MALTOSEBP"/>
</dbReference>
<dbReference type="RefSeq" id="WP_011394520.1">
    <property type="nucleotide sequence ID" value="NC_007645.1"/>
</dbReference>
<keyword evidence="3 5" id="KW-0762">Sugar transport</keyword>
<dbReference type="PANTHER" id="PTHR30061:SF50">
    <property type="entry name" value="MALTOSE_MALTODEXTRIN-BINDING PERIPLASMIC PROTEIN"/>
    <property type="match status" value="1"/>
</dbReference>
<dbReference type="PROSITE" id="PS51257">
    <property type="entry name" value="PROKAR_LIPOPROTEIN"/>
    <property type="match status" value="1"/>
</dbReference>
<dbReference type="GO" id="GO:0015144">
    <property type="term" value="F:carbohydrate transmembrane transporter activity"/>
    <property type="evidence" value="ECO:0007669"/>
    <property type="project" value="InterPro"/>
</dbReference>
<keyword evidence="2 5" id="KW-0813">Transport</keyword>
<dbReference type="Proteomes" id="UP000000238">
    <property type="component" value="Chromosome"/>
</dbReference>
<dbReference type="Gene3D" id="3.40.190.10">
    <property type="entry name" value="Periplasmic binding protein-like II"/>
    <property type="match status" value="2"/>
</dbReference>
<dbReference type="STRING" id="349521.HCH_00538"/>
<dbReference type="EMBL" id="CP000155">
    <property type="protein sequence ID" value="ABC27443.1"/>
    <property type="molecule type" value="Genomic_DNA"/>
</dbReference>
<comment type="function">
    <text evidence="5">Part of the ABC transporter complex MalEFGK involved in maltose/maltodextrin import. Binds maltose and higher maltodextrins.</text>
</comment>
<gene>
    <name evidence="6" type="ordered locus">HCH_00538</name>
</gene>
<dbReference type="eggNOG" id="COG2182">
    <property type="taxonomic scope" value="Bacteria"/>
</dbReference>
<dbReference type="GO" id="GO:0015768">
    <property type="term" value="P:maltose transport"/>
    <property type="evidence" value="ECO:0007669"/>
    <property type="project" value="TreeGrafter"/>
</dbReference>
<name>Q2SPI1_HAHCH</name>
<protein>
    <recommendedName>
        <fullName evidence="5">Maltodextrin-binding protein</fullName>
    </recommendedName>
</protein>
<evidence type="ECO:0000313" key="7">
    <source>
        <dbReference type="Proteomes" id="UP000000238"/>
    </source>
</evidence>
<dbReference type="PANTHER" id="PTHR30061">
    <property type="entry name" value="MALTOSE-BINDING PERIPLASMIC PROTEIN"/>
    <property type="match status" value="1"/>
</dbReference>
<reference evidence="6 7" key="1">
    <citation type="journal article" date="2005" name="Nucleic Acids Res.">
        <title>Genomic blueprint of Hahella chejuensis, a marine microbe producing an algicidal agent.</title>
        <authorList>
            <person name="Jeong H."/>
            <person name="Yim J.H."/>
            <person name="Lee C."/>
            <person name="Choi S.-H."/>
            <person name="Park Y.K."/>
            <person name="Yoon S.H."/>
            <person name="Hur C.-G."/>
            <person name="Kang H.-Y."/>
            <person name="Kim D."/>
            <person name="Lee H.H."/>
            <person name="Park K.H."/>
            <person name="Park S.-H."/>
            <person name="Park H.-S."/>
            <person name="Lee H.K."/>
            <person name="Oh T.K."/>
            <person name="Kim J.F."/>
        </authorList>
    </citation>
    <scope>NUCLEOTIDE SEQUENCE [LARGE SCALE GENOMIC DNA]</scope>
    <source>
        <strain evidence="6 7">KCTC 2396</strain>
    </source>
</reference>
<dbReference type="GO" id="GO:0042956">
    <property type="term" value="P:maltodextrin transmembrane transport"/>
    <property type="evidence" value="ECO:0007669"/>
    <property type="project" value="TreeGrafter"/>
</dbReference>
<evidence type="ECO:0000256" key="1">
    <source>
        <dbReference type="ARBA" id="ARBA00008520"/>
    </source>
</evidence>
<keyword evidence="4 5" id="KW-0732">Signal</keyword>
<accession>Q2SPI1</accession>
<evidence type="ECO:0000256" key="3">
    <source>
        <dbReference type="ARBA" id="ARBA00022597"/>
    </source>
</evidence>
<dbReference type="AlphaFoldDB" id="Q2SPI1"/>
<dbReference type="GO" id="GO:1901982">
    <property type="term" value="F:maltose binding"/>
    <property type="evidence" value="ECO:0007669"/>
    <property type="project" value="TreeGrafter"/>
</dbReference>
<dbReference type="KEGG" id="hch:HCH_00538"/>
<evidence type="ECO:0000313" key="6">
    <source>
        <dbReference type="EMBL" id="ABC27443.1"/>
    </source>
</evidence>
<comment type="similarity">
    <text evidence="1 5">Belongs to the bacterial solute-binding protein 1 family.</text>
</comment>
<dbReference type="NCBIfam" id="NF007011">
    <property type="entry name" value="PRK09474.1"/>
    <property type="match status" value="1"/>
</dbReference>
<dbReference type="OrthoDB" id="9766758at2"/>
<evidence type="ECO:0000256" key="4">
    <source>
        <dbReference type="ARBA" id="ARBA00022729"/>
    </source>
</evidence>
<keyword evidence="7" id="KW-1185">Reference proteome</keyword>
<organism evidence="6 7">
    <name type="scientific">Hahella chejuensis (strain KCTC 2396)</name>
    <dbReference type="NCBI Taxonomy" id="349521"/>
    <lineage>
        <taxon>Bacteria</taxon>
        <taxon>Pseudomonadati</taxon>
        <taxon>Pseudomonadota</taxon>
        <taxon>Gammaproteobacteria</taxon>
        <taxon>Oceanospirillales</taxon>
        <taxon>Hahellaceae</taxon>
        <taxon>Hahella</taxon>
    </lineage>
</organism>